<evidence type="ECO:0000256" key="1">
    <source>
        <dbReference type="SAM" id="Phobius"/>
    </source>
</evidence>
<name>A0A9D1EVX4_9FIRM</name>
<keyword evidence="1" id="KW-0472">Membrane</keyword>
<sequence>MNKIKEFFRKLGETLTAKKGAINDFRIYQKMKHRKRLVVIGAAAVFLLAAALVIYFRVETGYFVLSGSDQADISGTVYEKFGSGLLKYSADGVSYVTPSGDTTWSTTYTMQAVLADVGEEAAALAERQGTQVYLFNLEGMIGQFETTLPISDVSVAEQGVVAVTLEDGDVTWVNYYDTEGNEIATDRTTIDNSGYPIDMDLSPDGLKIMVSYLQATQGSMRTEVAFYNFDSVGQSEVNNLVSSYTYENAVVPEVFFLSESVSAAVRSDGFSVYRGTQIPEETASVSFEEEILTAFHDSSHLGFVFQSDREDYRYRIELYNLSGNRIMRKYINLEYTGIRLQNGNVIVCNDQGFEVYGTGGRHKASVTYEKPVNDVICINIFGQYFVSTTEGAELIQVR</sequence>
<dbReference type="Pfam" id="PF18975">
    <property type="entry name" value="DUF5711"/>
    <property type="match status" value="1"/>
</dbReference>
<comment type="caution">
    <text evidence="2">The sequence shown here is derived from an EMBL/GenBank/DDBJ whole genome shotgun (WGS) entry which is preliminary data.</text>
</comment>
<dbReference type="SUPFAM" id="SSF82171">
    <property type="entry name" value="DPP6 N-terminal domain-like"/>
    <property type="match status" value="1"/>
</dbReference>
<protein>
    <submittedName>
        <fullName evidence="2">Uncharacterized protein</fullName>
    </submittedName>
</protein>
<evidence type="ECO:0000313" key="2">
    <source>
        <dbReference type="EMBL" id="HIS33250.1"/>
    </source>
</evidence>
<reference evidence="2" key="1">
    <citation type="submission" date="2020-10" db="EMBL/GenBank/DDBJ databases">
        <authorList>
            <person name="Gilroy R."/>
        </authorList>
    </citation>
    <scope>NUCLEOTIDE SEQUENCE</scope>
    <source>
        <strain evidence="2">CHK190-19873</strain>
    </source>
</reference>
<dbReference type="AlphaFoldDB" id="A0A9D1EVX4"/>
<keyword evidence="1" id="KW-1133">Transmembrane helix</keyword>
<reference evidence="2" key="2">
    <citation type="journal article" date="2021" name="PeerJ">
        <title>Extensive microbial diversity within the chicken gut microbiome revealed by metagenomics and culture.</title>
        <authorList>
            <person name="Gilroy R."/>
            <person name="Ravi A."/>
            <person name="Getino M."/>
            <person name="Pursley I."/>
            <person name="Horton D.L."/>
            <person name="Alikhan N.F."/>
            <person name="Baker D."/>
            <person name="Gharbi K."/>
            <person name="Hall N."/>
            <person name="Watson M."/>
            <person name="Adriaenssens E.M."/>
            <person name="Foster-Nyarko E."/>
            <person name="Jarju S."/>
            <person name="Secka A."/>
            <person name="Antonio M."/>
            <person name="Oren A."/>
            <person name="Chaudhuri R.R."/>
            <person name="La Ragione R."/>
            <person name="Hildebrand F."/>
            <person name="Pallen M.J."/>
        </authorList>
    </citation>
    <scope>NUCLEOTIDE SEQUENCE</scope>
    <source>
        <strain evidence="2">CHK190-19873</strain>
    </source>
</reference>
<dbReference type="Proteomes" id="UP000823935">
    <property type="component" value="Unassembled WGS sequence"/>
</dbReference>
<accession>A0A9D1EVX4</accession>
<feature type="transmembrane region" description="Helical" evidence="1">
    <location>
        <begin position="37"/>
        <end position="56"/>
    </location>
</feature>
<proteinExistence type="predicted"/>
<dbReference type="InterPro" id="IPR043765">
    <property type="entry name" value="DUF5711"/>
</dbReference>
<keyword evidence="1" id="KW-0812">Transmembrane</keyword>
<organism evidence="2 3">
    <name type="scientific">Candidatus Limivivens intestinipullorum</name>
    <dbReference type="NCBI Taxonomy" id="2840858"/>
    <lineage>
        <taxon>Bacteria</taxon>
        <taxon>Bacillati</taxon>
        <taxon>Bacillota</taxon>
        <taxon>Clostridia</taxon>
        <taxon>Lachnospirales</taxon>
        <taxon>Lachnospiraceae</taxon>
        <taxon>Lachnospiraceae incertae sedis</taxon>
        <taxon>Candidatus Limivivens</taxon>
    </lineage>
</organism>
<evidence type="ECO:0000313" key="3">
    <source>
        <dbReference type="Proteomes" id="UP000823935"/>
    </source>
</evidence>
<gene>
    <name evidence="2" type="ORF">IAB44_17160</name>
</gene>
<dbReference type="EMBL" id="DVIQ01000115">
    <property type="protein sequence ID" value="HIS33250.1"/>
    <property type="molecule type" value="Genomic_DNA"/>
</dbReference>